<accession>A0ABT7LS04</accession>
<reference evidence="3 4" key="1">
    <citation type="submission" date="2023-06" db="EMBL/GenBank/DDBJ databases">
        <title>A potential novel species of Streptococcus isolated from human milk sample.</title>
        <authorList>
            <person name="Nguyen H.V."/>
            <person name="Trinh A.T.V."/>
            <person name="Hoang A.T.L."/>
            <person name="Bui L.N.H."/>
            <person name="Tran Q.T.L."/>
            <person name="Trinh T."/>
        </authorList>
    </citation>
    <scope>NUCLEOTIDE SEQUENCE [LARGE SCALE GENOMIC DNA]</scope>
    <source>
        <strain evidence="3 4">VTCC 12812</strain>
    </source>
</reference>
<evidence type="ECO:0000256" key="1">
    <source>
        <dbReference type="SAM" id="Phobius"/>
    </source>
</evidence>
<protein>
    <submittedName>
        <fullName evidence="3">P-loop NTPase fold protein</fullName>
    </submittedName>
</protein>
<proteinExistence type="predicted"/>
<dbReference type="InterPro" id="IPR011646">
    <property type="entry name" value="KAP_P-loop"/>
</dbReference>
<feature type="transmembrane region" description="Helical" evidence="1">
    <location>
        <begin position="83"/>
        <end position="105"/>
    </location>
</feature>
<dbReference type="RefSeq" id="WP_285955831.1">
    <property type="nucleotide sequence ID" value="NZ_JASUZV010000005.1"/>
</dbReference>
<sequence length="633" mass="74917">MEHEFIKLEHIDTTIAAKNFSVLLNDNKTYFLNGSWGSGKTDFLEEVKKNSPKKLITIDFWRLTDTRSTIEIAFSKLHPLLYWAIRVGVVLLVAVSILMTNLVDIGLSNYFGGSKPLILKLGGVVALIVAVWQVFKKKSDEFYCFLLSNSLKFPKFSKVLIIDDFDRMSEKQQEESYKLFSLVNGKLPIVFVGDITKVHKSDDNYLSKIIDRQVELPFDLHPTKIWNNYFSVLEDKFNIGLSNDFKKRVSSDQKNLRDREHFNDYVNQEFFRRGKFGRVQVEQQLLVIYAYLFYPELYNNIIEGVSITIKDSEETVFQSVTKKGLTIKEQLSKIQRFEILGYPFCFNRNPQGYQVYEVSSNRTEDELDILFDNMSEDLVKELVESDKLTDFYQYLNTQYQTFSENQQNQLFEIAIKESLKLKNSPSMNFIIQERFSELYYSVNGEETDLMDLDGEEFNAKRIERIEAIFEPLGYDQSQIIYILEKHNVLSFPELGKSYTNLIITPETILKYKRKDFILLTYLHCENLSRQFINWDRNIWECIDLFDNREFLSFWRFQSIITNNLDIKDFDIKDFDIIPEDKRYTIWIGRYLSKFPDDYIDFRESVISKIKPILEKMEKEGFIFTEKIDERHKR</sequence>
<keyword evidence="1" id="KW-1133">Transmembrane helix</keyword>
<dbReference type="InterPro" id="IPR027417">
    <property type="entry name" value="P-loop_NTPase"/>
</dbReference>
<dbReference type="EMBL" id="JASUZV010000005">
    <property type="protein sequence ID" value="MDL5043425.1"/>
    <property type="molecule type" value="Genomic_DNA"/>
</dbReference>
<feature type="transmembrane region" description="Helical" evidence="1">
    <location>
        <begin position="117"/>
        <end position="135"/>
    </location>
</feature>
<dbReference type="SUPFAM" id="SSF52540">
    <property type="entry name" value="P-loop containing nucleoside triphosphate hydrolases"/>
    <property type="match status" value="1"/>
</dbReference>
<dbReference type="Pfam" id="PF07693">
    <property type="entry name" value="KAP_NTPase"/>
    <property type="match status" value="1"/>
</dbReference>
<keyword evidence="1" id="KW-0812">Transmembrane</keyword>
<comment type="caution">
    <text evidence="3">The sequence shown here is derived from an EMBL/GenBank/DDBJ whole genome shotgun (WGS) entry which is preliminary data.</text>
</comment>
<feature type="domain" description="KAP NTPase" evidence="2">
    <location>
        <begin position="31"/>
        <end position="182"/>
    </location>
</feature>
<name>A0ABT7LS04_9STRE</name>
<dbReference type="Gene3D" id="3.40.50.300">
    <property type="entry name" value="P-loop containing nucleotide triphosphate hydrolases"/>
    <property type="match status" value="1"/>
</dbReference>
<evidence type="ECO:0000259" key="2">
    <source>
        <dbReference type="Pfam" id="PF07693"/>
    </source>
</evidence>
<evidence type="ECO:0000313" key="3">
    <source>
        <dbReference type="EMBL" id="MDL5043425.1"/>
    </source>
</evidence>
<organism evidence="3 4">
    <name type="scientific">Streptococcus raffinosi</name>
    <dbReference type="NCBI Taxonomy" id="3053355"/>
    <lineage>
        <taxon>Bacteria</taxon>
        <taxon>Bacillati</taxon>
        <taxon>Bacillota</taxon>
        <taxon>Bacilli</taxon>
        <taxon>Lactobacillales</taxon>
        <taxon>Streptococcaceae</taxon>
        <taxon>Streptococcus</taxon>
    </lineage>
</organism>
<keyword evidence="4" id="KW-1185">Reference proteome</keyword>
<gene>
    <name evidence="3" type="ORF">QRD39_04785</name>
</gene>
<keyword evidence="1" id="KW-0472">Membrane</keyword>
<evidence type="ECO:0000313" key="4">
    <source>
        <dbReference type="Proteomes" id="UP001529255"/>
    </source>
</evidence>
<dbReference type="Proteomes" id="UP001529255">
    <property type="component" value="Unassembled WGS sequence"/>
</dbReference>